<dbReference type="RefSeq" id="WP_259311920.1">
    <property type="nucleotide sequence ID" value="NZ_CP087164.1"/>
</dbReference>
<protein>
    <recommendedName>
        <fullName evidence="4">ABC transporter permease</fullName>
    </recommendedName>
</protein>
<evidence type="ECO:0000313" key="2">
    <source>
        <dbReference type="EMBL" id="UGS37879.1"/>
    </source>
</evidence>
<name>A0A9E6Y0M0_9ACTN</name>
<dbReference type="Proteomes" id="UP001162834">
    <property type="component" value="Chromosome"/>
</dbReference>
<accession>A0A9E6Y0M0</accession>
<dbReference type="AlphaFoldDB" id="A0A9E6Y0M0"/>
<evidence type="ECO:0000256" key="1">
    <source>
        <dbReference type="SAM" id="Phobius"/>
    </source>
</evidence>
<evidence type="ECO:0000313" key="3">
    <source>
        <dbReference type="Proteomes" id="UP001162834"/>
    </source>
</evidence>
<keyword evidence="1" id="KW-0472">Membrane</keyword>
<keyword evidence="3" id="KW-1185">Reference proteome</keyword>
<organism evidence="2 3">
    <name type="scientific">Capillimicrobium parvum</name>
    <dbReference type="NCBI Taxonomy" id="2884022"/>
    <lineage>
        <taxon>Bacteria</taxon>
        <taxon>Bacillati</taxon>
        <taxon>Actinomycetota</taxon>
        <taxon>Thermoleophilia</taxon>
        <taxon>Solirubrobacterales</taxon>
        <taxon>Capillimicrobiaceae</taxon>
        <taxon>Capillimicrobium</taxon>
    </lineage>
</organism>
<feature type="transmembrane region" description="Helical" evidence="1">
    <location>
        <begin position="216"/>
        <end position="236"/>
    </location>
</feature>
<reference evidence="2" key="1">
    <citation type="journal article" date="2022" name="Int. J. Syst. Evol. Microbiol.">
        <title>Pseudomonas aegrilactucae sp. nov. and Pseudomonas morbosilactucae sp. nov., pathogens causing bacterial rot of lettuce in Japan.</title>
        <authorList>
            <person name="Sawada H."/>
            <person name="Fujikawa T."/>
            <person name="Satou M."/>
        </authorList>
    </citation>
    <scope>NUCLEOTIDE SEQUENCE</scope>
    <source>
        <strain evidence="2">0166_1</strain>
    </source>
</reference>
<dbReference type="EMBL" id="CP087164">
    <property type="protein sequence ID" value="UGS37879.1"/>
    <property type="molecule type" value="Genomic_DNA"/>
</dbReference>
<evidence type="ECO:0008006" key="4">
    <source>
        <dbReference type="Google" id="ProtNLM"/>
    </source>
</evidence>
<feature type="transmembrane region" description="Helical" evidence="1">
    <location>
        <begin position="175"/>
        <end position="196"/>
    </location>
</feature>
<keyword evidence="1" id="KW-1133">Transmembrane helix</keyword>
<keyword evidence="1" id="KW-0812">Transmembrane</keyword>
<feature type="transmembrane region" description="Helical" evidence="1">
    <location>
        <begin position="100"/>
        <end position="127"/>
    </location>
</feature>
<dbReference type="KEGG" id="sbae:DSM104329_04300"/>
<feature type="transmembrane region" description="Helical" evidence="1">
    <location>
        <begin position="139"/>
        <end position="163"/>
    </location>
</feature>
<sequence length="243" mass="24235">MIGLLHGEMIKLRTTRTALGFAALVLLLVLASVLLQALLGDPATLDDKRQVVTVAGLGGTIPAVLIIFGVVGATGEHRHGTITSTFLIAPDRVRATAAKLLAYFATGVIVAVLVQAIALAIGLPLIAGDPGPDLGGSDILALFLGGAASCGLAAALGVAVGALISHQVAAVVGTLAYLFILEPIVSAVSGDVSSYTVGSTMSAVAGIDFSDSLDPLPAGLVLAAWALVVGTAAVLADRSRDVN</sequence>
<gene>
    <name evidence="2" type="ORF">DSM104329_04300</name>
</gene>
<proteinExistence type="predicted"/>
<feature type="transmembrane region" description="Helical" evidence="1">
    <location>
        <begin position="50"/>
        <end position="71"/>
    </location>
</feature>